<dbReference type="InterPro" id="IPR017887">
    <property type="entry name" value="TF_TCP_subgr"/>
</dbReference>
<comment type="subcellular location">
    <subcellularLocation>
        <location evidence="1">Nucleus</location>
    </subcellularLocation>
</comment>
<evidence type="ECO:0000259" key="8">
    <source>
        <dbReference type="PROSITE" id="PS51369"/>
    </source>
</evidence>
<dbReference type="PANTHER" id="PTHR31072">
    <property type="entry name" value="TRANSCRIPTION FACTOR TCP4-RELATED"/>
    <property type="match status" value="1"/>
</dbReference>
<dbReference type="AlphaFoldDB" id="A0A346D3H9"/>
<evidence type="ECO:0000313" key="10">
    <source>
        <dbReference type="EMBL" id="AXM04997.1"/>
    </source>
</evidence>
<dbReference type="PANTHER" id="PTHR31072:SF224">
    <property type="entry name" value="TRANSCRIPTION FACTOR TCP1"/>
    <property type="match status" value="1"/>
</dbReference>
<dbReference type="GO" id="GO:2000032">
    <property type="term" value="P:regulation of secondary shoot formation"/>
    <property type="evidence" value="ECO:0007669"/>
    <property type="project" value="TreeGrafter"/>
</dbReference>
<feature type="domain" description="TCP" evidence="8">
    <location>
        <begin position="100"/>
        <end position="158"/>
    </location>
</feature>
<dbReference type="InterPro" id="IPR005333">
    <property type="entry name" value="Transcription_factor_TCP"/>
</dbReference>
<reference evidence="10" key="1">
    <citation type="journal article" date="2018" name="Front. Plant Sci.">
        <title>Patterning the Asteraceae Capitulum: Duplications and Differential Expression of the Flower Symmetry CYC2-Like Genes.</title>
        <authorList>
            <person name="Chen J."/>
            <person name="Shen C.Z."/>
            <person name="Guo Y.P."/>
            <person name="Rao G.Y."/>
        </authorList>
    </citation>
    <scope>NUCLEOTIDE SEQUENCE</scope>
</reference>
<protein>
    <submittedName>
        <fullName evidence="10">Cycloidea-like protein</fullName>
    </submittedName>
</protein>
<keyword evidence="2" id="KW-0217">Developmental protein</keyword>
<dbReference type="EMBL" id="MG593412">
    <property type="protein sequence ID" value="AXM04997.1"/>
    <property type="molecule type" value="Genomic_DNA"/>
</dbReference>
<dbReference type="GO" id="GO:0003700">
    <property type="term" value="F:DNA-binding transcription factor activity"/>
    <property type="evidence" value="ECO:0007669"/>
    <property type="project" value="InterPro"/>
</dbReference>
<keyword evidence="5" id="KW-0804">Transcription</keyword>
<accession>A0A346D3H9</accession>
<evidence type="ECO:0000259" key="9">
    <source>
        <dbReference type="PROSITE" id="PS51370"/>
    </source>
</evidence>
<dbReference type="GO" id="GO:0005634">
    <property type="term" value="C:nucleus"/>
    <property type="evidence" value="ECO:0007669"/>
    <property type="project" value="UniProtKB-SubCell"/>
</dbReference>
<sequence>MFSSNPFAQLDSSTHDFPPTNFFFDDKKDDLYFNHQHLNHPFVSEDYCLGPYNPSPATENFTTSKQDSFGVEGLELEQHDEHKHVLGSEVSPRKKKKTPKKDHHSKIHTAQGPRDRRVRLSIDVARKFFYLQDLLGFDKPSKTLDWLFKKSKIPIDELVERMKQSSSSTVTDESQVGFLETVKGDEQDKKQKKKYTPSCVEDKGRKMIRKQKSESPVNQSRAEARARARERTKEKLHTKKLDDESNKFDGDCCCHGSLSYFKLQSSFWSTAVEVQNDYTNLIGESLMDEKMLMASSMWYGYQHNPDVSKRS</sequence>
<evidence type="ECO:0000256" key="5">
    <source>
        <dbReference type="ARBA" id="ARBA00023163"/>
    </source>
</evidence>
<feature type="domain" description="R" evidence="9">
    <location>
        <begin position="218"/>
        <end position="235"/>
    </location>
</feature>
<dbReference type="PROSITE" id="PS51370">
    <property type="entry name" value="R"/>
    <property type="match status" value="1"/>
</dbReference>
<proteinExistence type="predicted"/>
<organism evidence="10">
    <name type="scientific">Scorzonera sinensis</name>
    <dbReference type="NCBI Taxonomy" id="2293338"/>
    <lineage>
        <taxon>Eukaryota</taxon>
        <taxon>Viridiplantae</taxon>
        <taxon>Streptophyta</taxon>
        <taxon>Embryophyta</taxon>
        <taxon>Tracheophyta</taxon>
        <taxon>Spermatophyta</taxon>
        <taxon>Magnoliopsida</taxon>
        <taxon>eudicotyledons</taxon>
        <taxon>Gunneridae</taxon>
        <taxon>Pentapetalae</taxon>
        <taxon>asterids</taxon>
        <taxon>campanulids</taxon>
        <taxon>Asterales</taxon>
        <taxon>Asteraceae</taxon>
        <taxon>Cichorioideae</taxon>
        <taxon>Cichorieae</taxon>
        <taxon>Scorzonerinae</taxon>
        <taxon>Scorzonera</taxon>
    </lineage>
</organism>
<evidence type="ECO:0000256" key="6">
    <source>
        <dbReference type="ARBA" id="ARBA00023242"/>
    </source>
</evidence>
<evidence type="ECO:0000256" key="3">
    <source>
        <dbReference type="ARBA" id="ARBA00023015"/>
    </source>
</evidence>
<keyword evidence="6" id="KW-0539">Nucleus</keyword>
<evidence type="ECO:0000256" key="7">
    <source>
        <dbReference type="SAM" id="MobiDB-lite"/>
    </source>
</evidence>
<dbReference type="Pfam" id="PF03634">
    <property type="entry name" value="TCP"/>
    <property type="match status" value="1"/>
</dbReference>
<feature type="region of interest" description="Disordered" evidence="7">
    <location>
        <begin position="181"/>
        <end position="236"/>
    </location>
</feature>
<dbReference type="PROSITE" id="PS51369">
    <property type="entry name" value="TCP"/>
    <property type="match status" value="1"/>
</dbReference>
<evidence type="ECO:0000256" key="4">
    <source>
        <dbReference type="ARBA" id="ARBA00023125"/>
    </source>
</evidence>
<evidence type="ECO:0000256" key="2">
    <source>
        <dbReference type="ARBA" id="ARBA00022473"/>
    </source>
</evidence>
<feature type="region of interest" description="Disordered" evidence="7">
    <location>
        <begin position="85"/>
        <end position="114"/>
    </location>
</feature>
<name>A0A346D3H9_9ASTR</name>
<evidence type="ECO:0000256" key="1">
    <source>
        <dbReference type="ARBA" id="ARBA00004123"/>
    </source>
</evidence>
<keyword evidence="4" id="KW-0238">DNA-binding</keyword>
<dbReference type="GO" id="GO:0043565">
    <property type="term" value="F:sequence-specific DNA binding"/>
    <property type="evidence" value="ECO:0007669"/>
    <property type="project" value="TreeGrafter"/>
</dbReference>
<dbReference type="InterPro" id="IPR017888">
    <property type="entry name" value="CYC/TB1_R_domain"/>
</dbReference>
<feature type="compositionally biased region" description="Basic and acidic residues" evidence="7">
    <location>
        <begin position="222"/>
        <end position="236"/>
    </location>
</feature>
<feature type="compositionally biased region" description="Basic residues" evidence="7">
    <location>
        <begin position="93"/>
        <end position="107"/>
    </location>
</feature>
<keyword evidence="3" id="KW-0805">Transcription regulation</keyword>